<evidence type="ECO:0000313" key="2">
    <source>
        <dbReference type="EMBL" id="TNN24356.1"/>
    </source>
</evidence>
<name>A0A4Z2E610_9TELE</name>
<dbReference type="Proteomes" id="UP000314294">
    <property type="component" value="Unassembled WGS sequence"/>
</dbReference>
<evidence type="ECO:0000259" key="1">
    <source>
        <dbReference type="Pfam" id="PF26570"/>
    </source>
</evidence>
<dbReference type="Pfam" id="PF26570">
    <property type="entry name" value="MYO15"/>
    <property type="match status" value="1"/>
</dbReference>
<dbReference type="PANTHER" id="PTHR22692:SF21">
    <property type="entry name" value="MYOSIN XVA"/>
    <property type="match status" value="1"/>
</dbReference>
<dbReference type="EMBL" id="SRLO01015616">
    <property type="protein sequence ID" value="TNN24356.1"/>
    <property type="molecule type" value="Genomic_DNA"/>
</dbReference>
<accession>A0A4Z2E610</accession>
<proteinExistence type="predicted"/>
<dbReference type="OrthoDB" id="8182952at2759"/>
<dbReference type="PANTHER" id="PTHR22692">
    <property type="entry name" value="MYOSIN VII, XV"/>
    <property type="match status" value="1"/>
</dbReference>
<dbReference type="InterPro" id="IPR059004">
    <property type="entry name" value="MYO15"/>
</dbReference>
<organism evidence="2 3">
    <name type="scientific">Liparis tanakae</name>
    <name type="common">Tanaka's snailfish</name>
    <dbReference type="NCBI Taxonomy" id="230148"/>
    <lineage>
        <taxon>Eukaryota</taxon>
        <taxon>Metazoa</taxon>
        <taxon>Chordata</taxon>
        <taxon>Craniata</taxon>
        <taxon>Vertebrata</taxon>
        <taxon>Euteleostomi</taxon>
        <taxon>Actinopterygii</taxon>
        <taxon>Neopterygii</taxon>
        <taxon>Teleostei</taxon>
        <taxon>Neoteleostei</taxon>
        <taxon>Acanthomorphata</taxon>
        <taxon>Eupercaria</taxon>
        <taxon>Perciformes</taxon>
        <taxon>Cottioidei</taxon>
        <taxon>Cottales</taxon>
        <taxon>Liparidae</taxon>
        <taxon>Liparis</taxon>
    </lineage>
</organism>
<evidence type="ECO:0000313" key="3">
    <source>
        <dbReference type="Proteomes" id="UP000314294"/>
    </source>
</evidence>
<reference evidence="2 3" key="1">
    <citation type="submission" date="2019-03" db="EMBL/GenBank/DDBJ databases">
        <title>First draft genome of Liparis tanakae, snailfish: a comprehensive survey of snailfish specific genes.</title>
        <authorList>
            <person name="Kim W."/>
            <person name="Song I."/>
            <person name="Jeong J.-H."/>
            <person name="Kim D."/>
            <person name="Kim S."/>
            <person name="Ryu S."/>
            <person name="Song J.Y."/>
            <person name="Lee S.K."/>
        </authorList>
    </citation>
    <scope>NUCLEOTIDE SEQUENCE [LARGE SCALE GENOMIC DNA]</scope>
    <source>
        <tissue evidence="2">Muscle</tissue>
    </source>
</reference>
<sequence>MKALFAENKVDQASVIHDDNAKKKVVTMARDLWEIYFSRLFPASGSVGTGVQVLSVSHKGIKLLKMVRSSSAAPDYFRVLRPYR</sequence>
<dbReference type="AlphaFoldDB" id="A0A4Z2E610"/>
<gene>
    <name evidence="2" type="primary">MYO15A_4</name>
    <name evidence="2" type="ORF">EYF80_065520</name>
</gene>
<comment type="caution">
    <text evidence="2">The sequence shown here is derived from an EMBL/GenBank/DDBJ whole genome shotgun (WGS) entry which is preliminary data.</text>
</comment>
<protein>
    <submittedName>
        <fullName evidence="2">Unconventional myosin-XV</fullName>
    </submittedName>
</protein>
<dbReference type="InterPro" id="IPR051567">
    <property type="entry name" value="Unconventional_Myosin_ATPase"/>
</dbReference>
<keyword evidence="3" id="KW-1185">Reference proteome</keyword>
<feature type="domain" description="Unconventional myosin-XV-like" evidence="1">
    <location>
        <begin position="1"/>
        <end position="37"/>
    </location>
</feature>